<feature type="region of interest" description="Disordered" evidence="1">
    <location>
        <begin position="238"/>
        <end position="266"/>
    </location>
</feature>
<feature type="compositionally biased region" description="Low complexity" evidence="1">
    <location>
        <begin position="498"/>
        <end position="519"/>
    </location>
</feature>
<dbReference type="InterPro" id="IPR045167">
    <property type="entry name" value="Hobbit"/>
</dbReference>
<protein>
    <recommendedName>
        <fullName evidence="4">FMP27 C-terminal domain-containing protein</fullName>
    </recommendedName>
</protein>
<feature type="compositionally biased region" description="Polar residues" evidence="1">
    <location>
        <begin position="470"/>
        <end position="485"/>
    </location>
</feature>
<evidence type="ECO:0000256" key="1">
    <source>
        <dbReference type="SAM" id="MobiDB-lite"/>
    </source>
</evidence>
<evidence type="ECO:0008006" key="4">
    <source>
        <dbReference type="Google" id="ProtNLM"/>
    </source>
</evidence>
<dbReference type="OrthoDB" id="1562405at2759"/>
<feature type="region of interest" description="Disordered" evidence="1">
    <location>
        <begin position="442"/>
        <end position="550"/>
    </location>
</feature>
<dbReference type="PANTHER" id="PTHR15678">
    <property type="entry name" value="ANTIGEN MLAA-22-RELATED"/>
    <property type="match status" value="1"/>
</dbReference>
<dbReference type="Proteomes" id="UP000693981">
    <property type="component" value="Unassembled WGS sequence"/>
</dbReference>
<reference evidence="2" key="1">
    <citation type="submission" date="2021-02" db="EMBL/GenBank/DDBJ databases">
        <authorList>
            <person name="Palmer J.M."/>
        </authorList>
    </citation>
    <scope>NUCLEOTIDE SEQUENCE</scope>
    <source>
        <strain evidence="2">SCRP23</strain>
    </source>
</reference>
<evidence type="ECO:0000313" key="3">
    <source>
        <dbReference type="Proteomes" id="UP000693981"/>
    </source>
</evidence>
<accession>A0A8T1XB59</accession>
<sequence length="550" mass="60021">MSSASVSSIMTNISMLGSTATHHYADENSTDELQSLTQQFESLYQLTRLLATEVQKQAQKNSLPNVDIEFTLDRASLMLSGETAGIVRAQVSSLSFQMQLFEDRSGKFALTLQDLSANNLNPGTPYPDLLVPAYSRSWEGDDMFLRIDAEIAKPVGNITVVQHFEVNVHPIQVCITQEVIMQLIGFFSPSTKLNGTKEEQREEVRSQFLQARTASGSSSDGRVGSAILKVVKGAGKAAAHPLSRGRTHRGDSDEEAASSFRKSKAGTLHNIAEDPSQWIAKLAASLSESEEASNIFGSPDELEQHVTFDPKSRAKNSILFKRIRLGAVEVLLTYKHKKSSTSTQHLHLPHAAQPQALEDMRGFEVKTRALVYCDKTCSPLDLLLRIRRDIVLDVLSQVGRNFTNIGNFLRDQFEPSRWAAFDALAPLKSLSTTVSSLGIGSSHTGAVVPLPTPPESESETPTKNSERHSSGSISTNVKPTESPYSSPRWEPPAHLVVSPRDQSSDSSAPSTPADASLAATHRPHSKPKLSLARMFSRRKSSSNPSPPPSQ</sequence>
<proteinExistence type="predicted"/>
<evidence type="ECO:0000313" key="2">
    <source>
        <dbReference type="EMBL" id="KAG7401009.1"/>
    </source>
</evidence>
<dbReference type="AlphaFoldDB" id="A0A8T1XB59"/>
<gene>
    <name evidence="2" type="ORF">PHYBOEH_003599</name>
</gene>
<keyword evidence="3" id="KW-1185">Reference proteome</keyword>
<dbReference type="EMBL" id="JAGDFL010000020">
    <property type="protein sequence ID" value="KAG7401009.1"/>
    <property type="molecule type" value="Genomic_DNA"/>
</dbReference>
<comment type="caution">
    <text evidence="2">The sequence shown here is derived from an EMBL/GenBank/DDBJ whole genome shotgun (WGS) entry which is preliminary data.</text>
</comment>
<dbReference type="Pfam" id="PF10344">
    <property type="entry name" value="Hobbit"/>
    <property type="match status" value="1"/>
</dbReference>
<dbReference type="PANTHER" id="PTHR15678:SF6">
    <property type="entry name" value="BRIDGE-LIKE LIPID TRANSFER PROTEIN FAMILY MEMBER 2"/>
    <property type="match status" value="1"/>
</dbReference>
<name>A0A8T1XB59_9STRA</name>
<organism evidence="2 3">
    <name type="scientific">Phytophthora boehmeriae</name>
    <dbReference type="NCBI Taxonomy" id="109152"/>
    <lineage>
        <taxon>Eukaryota</taxon>
        <taxon>Sar</taxon>
        <taxon>Stramenopiles</taxon>
        <taxon>Oomycota</taxon>
        <taxon>Peronosporomycetes</taxon>
        <taxon>Peronosporales</taxon>
        <taxon>Peronosporaceae</taxon>
        <taxon>Phytophthora</taxon>
    </lineage>
</organism>